<sequence length="66" mass="7360">MLRKGLALFLTGVASRRLMNPPRIRKRKNAGMFAAVSKTMFLRKGKGKRRKAKLPCTDGTGSRCHS</sequence>
<protein>
    <submittedName>
        <fullName evidence="2">Uncharacterized protein</fullName>
    </submittedName>
</protein>
<comment type="caution">
    <text evidence="2">The sequence shown here is derived from an EMBL/GenBank/DDBJ whole genome shotgun (WGS) entry which is preliminary data.</text>
</comment>
<evidence type="ECO:0000256" key="1">
    <source>
        <dbReference type="SAM" id="MobiDB-lite"/>
    </source>
</evidence>
<accession>A0A150LKG4</accession>
<feature type="region of interest" description="Disordered" evidence="1">
    <location>
        <begin position="44"/>
        <end position="66"/>
    </location>
</feature>
<proteinExistence type="predicted"/>
<evidence type="ECO:0000313" key="3">
    <source>
        <dbReference type="Proteomes" id="UP000075683"/>
    </source>
</evidence>
<reference evidence="2 3" key="1">
    <citation type="submission" date="2016-01" db="EMBL/GenBank/DDBJ databases">
        <title>Draft Genome Sequences of Seven Thermophilic Sporeformers Isolated from Foods.</title>
        <authorList>
            <person name="Berendsen E.M."/>
            <person name="Wells-Bennik M.H."/>
            <person name="Krawcyk A.O."/>
            <person name="De Jong A."/>
            <person name="Holsappel S."/>
            <person name="Eijlander R.T."/>
            <person name="Kuipers O.P."/>
        </authorList>
    </citation>
    <scope>NUCLEOTIDE SEQUENCE [LARGE SCALE GENOMIC DNA]</scope>
    <source>
        <strain evidence="2 3">B4135</strain>
    </source>
</reference>
<name>A0A150LKG4_9BACI</name>
<gene>
    <name evidence="2" type="ORF">B4135_3053</name>
</gene>
<dbReference type="AlphaFoldDB" id="A0A150LKG4"/>
<evidence type="ECO:0000313" key="2">
    <source>
        <dbReference type="EMBL" id="KYD12489.1"/>
    </source>
</evidence>
<dbReference type="STRING" id="301148.B4135_3053"/>
<feature type="compositionally biased region" description="Basic residues" evidence="1">
    <location>
        <begin position="44"/>
        <end position="53"/>
    </location>
</feature>
<organism evidence="2 3">
    <name type="scientific">Caldibacillus debilis</name>
    <dbReference type="NCBI Taxonomy" id="301148"/>
    <lineage>
        <taxon>Bacteria</taxon>
        <taxon>Bacillati</taxon>
        <taxon>Bacillota</taxon>
        <taxon>Bacilli</taxon>
        <taxon>Bacillales</taxon>
        <taxon>Bacillaceae</taxon>
        <taxon>Caldibacillus</taxon>
    </lineage>
</organism>
<dbReference type="Proteomes" id="UP000075683">
    <property type="component" value="Unassembled WGS sequence"/>
</dbReference>
<dbReference type="EMBL" id="LQYT01000092">
    <property type="protein sequence ID" value="KYD12489.1"/>
    <property type="molecule type" value="Genomic_DNA"/>
</dbReference>